<dbReference type="OrthoDB" id="5973630at2759"/>
<evidence type="ECO:0000313" key="1">
    <source>
        <dbReference type="EMBL" id="CAB3978242.1"/>
    </source>
</evidence>
<dbReference type="InterPro" id="IPR036465">
    <property type="entry name" value="vWFA_dom_sf"/>
</dbReference>
<dbReference type="PANTHER" id="PTHR24020:SF84">
    <property type="entry name" value="VWFA DOMAIN-CONTAINING PROTEIN"/>
    <property type="match status" value="1"/>
</dbReference>
<gene>
    <name evidence="1" type="ORF">PACLA_8A014299</name>
</gene>
<dbReference type="InterPro" id="IPR002035">
    <property type="entry name" value="VWF_A"/>
</dbReference>
<dbReference type="InterPro" id="IPR050525">
    <property type="entry name" value="ECM_Assembly_Org"/>
</dbReference>
<proteinExistence type="predicted"/>
<comment type="caution">
    <text evidence="1">The sequence shown here is derived from an EMBL/GenBank/DDBJ whole genome shotgun (WGS) entry which is preliminary data.</text>
</comment>
<dbReference type="EMBL" id="CACRXK020000098">
    <property type="protein sequence ID" value="CAB3978242.1"/>
    <property type="molecule type" value="Genomic_DNA"/>
</dbReference>
<keyword evidence="2" id="KW-1185">Reference proteome</keyword>
<dbReference type="PRINTS" id="PR00453">
    <property type="entry name" value="VWFADOMAIN"/>
</dbReference>
<dbReference type="Pfam" id="PF00092">
    <property type="entry name" value="VWA"/>
    <property type="match status" value="3"/>
</dbReference>
<dbReference type="AlphaFoldDB" id="A0A6S7FMD8"/>
<accession>A0A6S7FMD8</accession>
<dbReference type="SUPFAM" id="SSF53300">
    <property type="entry name" value="vWA-like"/>
    <property type="match status" value="3"/>
</dbReference>
<reference evidence="1" key="1">
    <citation type="submission" date="2020-04" db="EMBL/GenBank/DDBJ databases">
        <authorList>
            <person name="Alioto T."/>
            <person name="Alioto T."/>
            <person name="Gomez Garrido J."/>
        </authorList>
    </citation>
    <scope>NUCLEOTIDE SEQUENCE</scope>
    <source>
        <strain evidence="1">A484AB</strain>
    </source>
</reference>
<organism evidence="1 2">
    <name type="scientific">Paramuricea clavata</name>
    <name type="common">Red gorgonian</name>
    <name type="synonym">Violescent sea-whip</name>
    <dbReference type="NCBI Taxonomy" id="317549"/>
    <lineage>
        <taxon>Eukaryota</taxon>
        <taxon>Metazoa</taxon>
        <taxon>Cnidaria</taxon>
        <taxon>Anthozoa</taxon>
        <taxon>Octocorallia</taxon>
        <taxon>Malacalcyonacea</taxon>
        <taxon>Plexauridae</taxon>
        <taxon>Paramuricea</taxon>
    </lineage>
</organism>
<dbReference type="SMART" id="SM00327">
    <property type="entry name" value="VWA"/>
    <property type="match status" value="3"/>
</dbReference>
<name>A0A6S7FMD8_PARCT</name>
<dbReference type="CDD" id="cd01450">
    <property type="entry name" value="vWFA_subfamily_ECM"/>
    <property type="match status" value="2"/>
</dbReference>
<dbReference type="Proteomes" id="UP001152795">
    <property type="component" value="Unassembled WGS sequence"/>
</dbReference>
<dbReference type="PANTHER" id="PTHR24020">
    <property type="entry name" value="COLLAGEN ALPHA"/>
    <property type="match status" value="1"/>
</dbReference>
<evidence type="ECO:0000313" key="2">
    <source>
        <dbReference type="Proteomes" id="UP001152795"/>
    </source>
</evidence>
<protein>
    <submittedName>
        <fullName evidence="1">Uncharacterized protein</fullName>
    </submittedName>
</protein>
<dbReference type="Gene3D" id="3.40.50.410">
    <property type="entry name" value="von Willebrand factor, type A domain"/>
    <property type="match status" value="3"/>
</dbReference>
<dbReference type="PROSITE" id="PS50234">
    <property type="entry name" value="VWFA"/>
    <property type="match status" value="3"/>
</dbReference>
<sequence>MLAITFKSDQRIMHYSKIILLLLSILLNFHGAPASQEKVICVEQPRDLFLVVDDSASIGYRDIKKVRKFLSQLVSSVHVSQDMTRIGFLQFSDQEHTKIRFNLNNNFDAQTIRQKFENMPYYGGPRTLTGLGLQIVHDQGFTETNGDRPDVPDIVVVLTDGQSRNPQRTIDQAKRLKDKGVRIIAIGAGYDLQRVKDDLERELLNIASSPDDVKMVDFANLENIVFEIVNKVCKVVTTPKPPTQATQVQAISNNPTTRFRAPAPAIITNWLGATTQPQEPSTTLAPVGCSGSVGKDILFVVDGTVNFQQSYDQSRKDFKRIRGFMRATIRDLDNDKFRVGVMQYTGKGTARMEIDFMSSRQLKEIKIRLGTIVQQRGYKRFTGDALVKANSKFYELDAFQQRERYPNVIVLITRGTPNDRDHAISEARMLESRNVRLVSVGVNSGASTKYLAAFLREITYPKFMFLPKYRDLKKGRATVLDAMCVKATTVPKAGLPRDSASCRRGPHDIFFVIDGSASIKYYNFEKVQIFLMDLISLLRVEASEINTGLMQFSKEDQTSVVWDLGRYTEFESIINLRNMKYQAGTRTATGDALTRVNNEIFTGRNGDRPGISDIVILFTDGNAHDLSKAREQSKILREKGILVITIGAGTKESLRTFKQELIDMASSPEYAMTVNFEQLEFFAEKAFPLVCRYMRLKRL</sequence>